<dbReference type="STRING" id="568069.A0A1J1J4N0"/>
<dbReference type="InterPro" id="IPR009000">
    <property type="entry name" value="Transl_B-barrel_sf"/>
</dbReference>
<dbReference type="Gene3D" id="2.40.30.10">
    <property type="entry name" value="Translation factors"/>
    <property type="match status" value="2"/>
</dbReference>
<dbReference type="InterPro" id="IPR044145">
    <property type="entry name" value="IF2_II"/>
</dbReference>
<dbReference type="CDD" id="cd03702">
    <property type="entry name" value="IF2_mtIF2_II"/>
    <property type="match status" value="1"/>
</dbReference>
<dbReference type="FunFam" id="3.40.50.300:FF:000019">
    <property type="entry name" value="Translation initiation factor IF-2"/>
    <property type="match status" value="1"/>
</dbReference>
<dbReference type="GO" id="GO:0003924">
    <property type="term" value="F:GTPase activity"/>
    <property type="evidence" value="ECO:0007669"/>
    <property type="project" value="InterPro"/>
</dbReference>
<comment type="function">
    <text evidence="6">One of the essential components for the initiation of protein synthesis. Protects formylmethionyl-tRNA from spontaneous hydrolysis and promotes its binding to the 30S ribosomal subunits. Also involved in the hydrolysis of GTP during the formation of the 70S ribosomal complex.</text>
</comment>
<dbReference type="GO" id="GO:0003743">
    <property type="term" value="F:translation initiation factor activity"/>
    <property type="evidence" value="ECO:0007669"/>
    <property type="project" value="UniProtKB-KW"/>
</dbReference>
<dbReference type="Pfam" id="PF22042">
    <property type="entry name" value="EF-G_D2"/>
    <property type="match status" value="1"/>
</dbReference>
<evidence type="ECO:0000313" key="8">
    <source>
        <dbReference type="EMBL" id="CRL07355.1"/>
    </source>
</evidence>
<evidence type="ECO:0000256" key="4">
    <source>
        <dbReference type="ARBA" id="ARBA00022917"/>
    </source>
</evidence>
<evidence type="ECO:0000256" key="3">
    <source>
        <dbReference type="ARBA" id="ARBA00022741"/>
    </source>
</evidence>
<dbReference type="CDD" id="cd01887">
    <property type="entry name" value="IF2_eIF5B"/>
    <property type="match status" value="1"/>
</dbReference>
<dbReference type="Pfam" id="PF11987">
    <property type="entry name" value="IF-2"/>
    <property type="match status" value="1"/>
</dbReference>
<gene>
    <name evidence="8" type="ORF">CLUMA_CG020333</name>
</gene>
<dbReference type="PANTHER" id="PTHR43381:SF20">
    <property type="entry name" value="TRANSLATION INITIATION FACTOR IF-2, MITOCHONDRIAL"/>
    <property type="match status" value="1"/>
</dbReference>
<feature type="domain" description="Tr-type G" evidence="7">
    <location>
        <begin position="162"/>
        <end position="332"/>
    </location>
</feature>
<dbReference type="PANTHER" id="PTHR43381">
    <property type="entry name" value="TRANSLATION INITIATION FACTOR IF-2-RELATED"/>
    <property type="match status" value="1"/>
</dbReference>
<dbReference type="SUPFAM" id="SSF52540">
    <property type="entry name" value="P-loop containing nucleoside triphosphate hydrolases"/>
    <property type="match status" value="1"/>
</dbReference>
<proteinExistence type="inferred from homology"/>
<dbReference type="Pfam" id="PF00009">
    <property type="entry name" value="GTP_EFTU"/>
    <property type="match status" value="1"/>
</dbReference>
<dbReference type="FunFam" id="3.40.50.10050:FF:000001">
    <property type="entry name" value="Translation initiation factor IF-2"/>
    <property type="match status" value="1"/>
</dbReference>
<keyword evidence="2" id="KW-0396">Initiation factor</keyword>
<dbReference type="FunFam" id="2.40.30.10:FF:000007">
    <property type="entry name" value="Translation initiation factor IF-2"/>
    <property type="match status" value="1"/>
</dbReference>
<evidence type="ECO:0000313" key="9">
    <source>
        <dbReference type="Proteomes" id="UP000183832"/>
    </source>
</evidence>
<dbReference type="GO" id="GO:0005737">
    <property type="term" value="C:cytoplasm"/>
    <property type="evidence" value="ECO:0007669"/>
    <property type="project" value="TreeGrafter"/>
</dbReference>
<dbReference type="EMBL" id="CVRI01000070">
    <property type="protein sequence ID" value="CRL07355.1"/>
    <property type="molecule type" value="Genomic_DNA"/>
</dbReference>
<dbReference type="InterPro" id="IPR000795">
    <property type="entry name" value="T_Tr_GTP-bd_dom"/>
</dbReference>
<evidence type="ECO:0000256" key="5">
    <source>
        <dbReference type="ARBA" id="ARBA00023134"/>
    </source>
</evidence>
<dbReference type="PROSITE" id="PS51722">
    <property type="entry name" value="G_TR_2"/>
    <property type="match status" value="1"/>
</dbReference>
<dbReference type="InterPro" id="IPR005225">
    <property type="entry name" value="Small_GTP-bd"/>
</dbReference>
<dbReference type="InterPro" id="IPR023115">
    <property type="entry name" value="TIF_IF2_dom3"/>
</dbReference>
<dbReference type="AlphaFoldDB" id="A0A1J1J4N0"/>
<protein>
    <submittedName>
        <fullName evidence="8">CLUMA_CG020333, isoform A</fullName>
    </submittedName>
</protein>
<evidence type="ECO:0000259" key="7">
    <source>
        <dbReference type="PROSITE" id="PS51722"/>
    </source>
</evidence>
<keyword evidence="3" id="KW-0547">Nucleotide-binding</keyword>
<dbReference type="NCBIfam" id="TIGR00231">
    <property type="entry name" value="small_GTP"/>
    <property type="match status" value="1"/>
</dbReference>
<dbReference type="InterPro" id="IPR015760">
    <property type="entry name" value="TIF_IF2"/>
</dbReference>
<dbReference type="SUPFAM" id="SSF52156">
    <property type="entry name" value="Initiation factor IF2/eIF5b, domain 3"/>
    <property type="match status" value="1"/>
</dbReference>
<dbReference type="CDD" id="cd03692">
    <property type="entry name" value="mtIF2_IVc"/>
    <property type="match status" value="1"/>
</dbReference>
<keyword evidence="5" id="KW-0342">GTP-binding</keyword>
<sequence>MACRLIKSSLVLWNLSRKHSLHYGATYSAFVFCRQFHIGETYFKRRKTKEERKAPKIIEYSPKKQHDPNSEFVEVWRSMTVDDLSKSCDRDLELVQEAMLYVKGAPDINPETRLEDINIIKEIVKKFGMRIKTVGAPGKEKEIEKDRDVFKRPPAKPEDLKPRAPVVTVMGHVDHGKTTLLDTLRGASVAQSEAGGITQHIGAFTVELNSEENITFLDTPGHAAFSAMRARGANITDIIVLVVAAEDGVMEQTKEVAALAQRENVPIIVAINKIDKPEADPEKTKRELAQLGINLEGHGGDTQFVCISAKYGTNLEELVEAISTQATLMGLTSDFTGLVEGVVVESSTDARRGKLSTAIVTRGTLRRGAVLVSGCAWAKVRALFDHAGHPVDAVVPGMPVEILGWRELPEAGDEIIEVESEKVAHSVMRWRQAQHQRMKAESEVDVIKQKQMEHYEKYKSERDARRKLGKFKSKRIGPRTKENIGDDDGIPRINVIIKGDVHGSVEAILDVLETYHDNDIVKLDVVHYGVGDVNEGDVELAKLSNAIIYAFSVNHQKVTIPANVKLQEVNIIYRLVDHLKKEINSKIPPVDVEEFVGEANVLQIFQITEGRKEVTVLGCRCTKGVLKKNQKYRLMRHDEVIYEGQLESMRHLKTEVDTIKNNLECGLRFCKFDVEAKPGDTLTCYTIVQEAQETTWDPGF</sequence>
<dbReference type="OrthoDB" id="361630at2759"/>
<keyword evidence="9" id="KW-1185">Reference proteome</keyword>
<organism evidence="8 9">
    <name type="scientific">Clunio marinus</name>
    <dbReference type="NCBI Taxonomy" id="568069"/>
    <lineage>
        <taxon>Eukaryota</taxon>
        <taxon>Metazoa</taxon>
        <taxon>Ecdysozoa</taxon>
        <taxon>Arthropoda</taxon>
        <taxon>Hexapoda</taxon>
        <taxon>Insecta</taxon>
        <taxon>Pterygota</taxon>
        <taxon>Neoptera</taxon>
        <taxon>Endopterygota</taxon>
        <taxon>Diptera</taxon>
        <taxon>Nematocera</taxon>
        <taxon>Chironomoidea</taxon>
        <taxon>Chironomidae</taxon>
        <taxon>Clunio</taxon>
    </lineage>
</organism>
<dbReference type="Gene3D" id="3.40.50.300">
    <property type="entry name" value="P-loop containing nucleotide triphosphate hydrolases"/>
    <property type="match status" value="1"/>
</dbReference>
<keyword evidence="4" id="KW-0648">Protein biosynthesis</keyword>
<dbReference type="SUPFAM" id="SSF50447">
    <property type="entry name" value="Translation proteins"/>
    <property type="match status" value="2"/>
</dbReference>
<reference evidence="8 9" key="1">
    <citation type="submission" date="2015-04" db="EMBL/GenBank/DDBJ databases">
        <authorList>
            <person name="Syromyatnikov M.Y."/>
            <person name="Popov V.N."/>
        </authorList>
    </citation>
    <scope>NUCLEOTIDE SEQUENCE [LARGE SCALE GENOMIC DNA]</scope>
</reference>
<dbReference type="Gene3D" id="3.40.50.10050">
    <property type="entry name" value="Translation initiation factor IF- 2, domain 3"/>
    <property type="match status" value="1"/>
</dbReference>
<accession>A0A1J1J4N0</accession>
<dbReference type="InterPro" id="IPR027417">
    <property type="entry name" value="P-loop_NTPase"/>
</dbReference>
<dbReference type="InterPro" id="IPR036925">
    <property type="entry name" value="TIF_IF2_dom3_sf"/>
</dbReference>
<dbReference type="InterPro" id="IPR053905">
    <property type="entry name" value="EF-G-like_DII"/>
</dbReference>
<name>A0A1J1J4N0_9DIPT</name>
<dbReference type="FunFam" id="2.40.30.10:FF:000008">
    <property type="entry name" value="Translation initiation factor IF-2"/>
    <property type="match status" value="1"/>
</dbReference>
<evidence type="ECO:0000256" key="6">
    <source>
        <dbReference type="ARBA" id="ARBA00025162"/>
    </source>
</evidence>
<evidence type="ECO:0000256" key="2">
    <source>
        <dbReference type="ARBA" id="ARBA00022540"/>
    </source>
</evidence>
<comment type="similarity">
    <text evidence="1">Belongs to the TRAFAC class translation factor GTPase superfamily. Classic translation factor GTPase family. IF-2 subfamily.</text>
</comment>
<dbReference type="Proteomes" id="UP000183832">
    <property type="component" value="Unassembled WGS sequence"/>
</dbReference>
<dbReference type="GO" id="GO:0005525">
    <property type="term" value="F:GTP binding"/>
    <property type="evidence" value="ECO:0007669"/>
    <property type="project" value="UniProtKB-KW"/>
</dbReference>
<evidence type="ECO:0000256" key="1">
    <source>
        <dbReference type="ARBA" id="ARBA00007733"/>
    </source>
</evidence>